<evidence type="ECO:0000313" key="5">
    <source>
        <dbReference type="Proteomes" id="UP001634007"/>
    </source>
</evidence>
<dbReference type="InterPro" id="IPR032675">
    <property type="entry name" value="LRR_dom_sf"/>
</dbReference>
<dbReference type="InterPro" id="IPR058546">
    <property type="entry name" value="RPS4B/Roq1-like_LRR"/>
</dbReference>
<keyword evidence="1" id="KW-0611">Plant defense</keyword>
<dbReference type="Pfam" id="PF23286">
    <property type="entry name" value="LRR_13"/>
    <property type="match status" value="1"/>
</dbReference>
<feature type="domain" description="Disease resistance protein RPS4B/Roq1-like leucine-rich repeats" evidence="3">
    <location>
        <begin position="114"/>
        <end position="309"/>
    </location>
</feature>
<accession>A0ABD3K7W5</accession>
<keyword evidence="5" id="KW-1185">Reference proteome</keyword>
<dbReference type="SUPFAM" id="SSF52058">
    <property type="entry name" value="L domain-like"/>
    <property type="match status" value="1"/>
</dbReference>
<dbReference type="Gene3D" id="3.80.10.10">
    <property type="entry name" value="Ribonuclease Inhibitor"/>
    <property type="match status" value="2"/>
</dbReference>
<organism evidence="4 5">
    <name type="scientific">Eucalyptus globulus</name>
    <name type="common">Tasmanian blue gum</name>
    <dbReference type="NCBI Taxonomy" id="34317"/>
    <lineage>
        <taxon>Eukaryota</taxon>
        <taxon>Viridiplantae</taxon>
        <taxon>Streptophyta</taxon>
        <taxon>Embryophyta</taxon>
        <taxon>Tracheophyta</taxon>
        <taxon>Spermatophyta</taxon>
        <taxon>Magnoliopsida</taxon>
        <taxon>eudicotyledons</taxon>
        <taxon>Gunneridae</taxon>
        <taxon>Pentapetalae</taxon>
        <taxon>rosids</taxon>
        <taxon>malvids</taxon>
        <taxon>Myrtales</taxon>
        <taxon>Myrtaceae</taxon>
        <taxon>Myrtoideae</taxon>
        <taxon>Eucalypteae</taxon>
        <taxon>Eucalyptus</taxon>
    </lineage>
</organism>
<name>A0ABD3K7W5_EUCGL</name>
<evidence type="ECO:0000256" key="1">
    <source>
        <dbReference type="ARBA" id="ARBA00022821"/>
    </source>
</evidence>
<evidence type="ECO:0000256" key="2">
    <source>
        <dbReference type="SAM" id="MobiDB-lite"/>
    </source>
</evidence>
<protein>
    <recommendedName>
        <fullName evidence="3">Disease resistance protein RPS4B/Roq1-like leucine-rich repeats domain-containing protein</fullName>
    </recommendedName>
</protein>
<feature type="compositionally biased region" description="Polar residues" evidence="2">
    <location>
        <begin position="1"/>
        <end position="14"/>
    </location>
</feature>
<evidence type="ECO:0000313" key="4">
    <source>
        <dbReference type="EMBL" id="KAL3736115.1"/>
    </source>
</evidence>
<feature type="region of interest" description="Disordered" evidence="2">
    <location>
        <begin position="1"/>
        <end position="23"/>
    </location>
</feature>
<dbReference type="AlphaFoldDB" id="A0ABD3K7W5"/>
<gene>
    <name evidence="4" type="ORF">ACJRO7_025119</name>
</gene>
<dbReference type="PANTHER" id="PTHR47186">
    <property type="entry name" value="LEUCINE-RICH REPEAT-CONTAINING PROTEIN 57"/>
    <property type="match status" value="1"/>
</dbReference>
<sequence>MDDNGLASSDSSDPNLPLTPDNSPRMLESFYRGEHHSSSFNTNFKHLKSINFADCGQFIEIPDFTSTENLERLILRGCNTLIKVHESVGFLPKLDTLDLHSCSNLSSFPSIIKLKSLQTFILCGCTKLKTFPHVGEYMTGLHSLCLEKSGVEELPSSIDHLVNLEFIFLEGCKNLTCLPPSMYKLYYLRRLCLINCPKLGKLPEPIEEVDSTFLPCCCSFSRSANFIELVLRNCKLRDVENLLAPQSFTTLSGLDLSENPFVRLPASIGRLLHLDWLCLKHCEQLQEISQLPPNIKRLSVSGCKSLRKFLRLSRVSVSDMKKLPLLELVDFSNCHNMTCFADRPSAECIDSDHLWLFYDSQALHQSRQVVKYQSHGSVCLMFSVKVDRAPSSVVLKSFAPRSGCRFLPCESVCDQDREFQSYADRDTIVSIACTCDCEWFLLLLRAQGKDFTNIRK</sequence>
<dbReference type="PANTHER" id="PTHR47186:SF63">
    <property type="entry name" value="C-JID DOMAIN-CONTAINING PROTEIN"/>
    <property type="match status" value="1"/>
</dbReference>
<dbReference type="Proteomes" id="UP001634007">
    <property type="component" value="Unassembled WGS sequence"/>
</dbReference>
<comment type="caution">
    <text evidence="4">The sequence shown here is derived from an EMBL/GenBank/DDBJ whole genome shotgun (WGS) entry which is preliminary data.</text>
</comment>
<dbReference type="EMBL" id="JBJKBG010000006">
    <property type="protein sequence ID" value="KAL3736115.1"/>
    <property type="molecule type" value="Genomic_DNA"/>
</dbReference>
<reference evidence="4 5" key="1">
    <citation type="submission" date="2024-11" db="EMBL/GenBank/DDBJ databases">
        <title>Chromosome-level genome assembly of Eucalyptus globulus Labill. provides insights into its genome evolution.</title>
        <authorList>
            <person name="Li X."/>
        </authorList>
    </citation>
    <scope>NUCLEOTIDE SEQUENCE [LARGE SCALE GENOMIC DNA]</scope>
    <source>
        <strain evidence="4">CL2024</strain>
        <tissue evidence="4">Fresh tender leaves</tissue>
    </source>
</reference>
<evidence type="ECO:0000259" key="3">
    <source>
        <dbReference type="Pfam" id="PF23286"/>
    </source>
</evidence>
<proteinExistence type="predicted"/>